<dbReference type="PROSITE" id="PS50235">
    <property type="entry name" value="USP_3"/>
    <property type="match status" value="1"/>
</dbReference>
<proteinExistence type="inferred from homology"/>
<evidence type="ECO:0000313" key="8">
    <source>
        <dbReference type="WBParaSite" id="MBELARI_LOCUS14703"/>
    </source>
</evidence>
<dbReference type="WBParaSite" id="MBELARI_LOCUS14703">
    <property type="protein sequence ID" value="MBELARI_LOCUS14703"/>
    <property type="gene ID" value="MBELARI_LOCUS14703"/>
</dbReference>
<keyword evidence="3" id="KW-0833">Ubl conjugation pathway</keyword>
<dbReference type="InterPro" id="IPR038765">
    <property type="entry name" value="Papain-like_cys_pep_sf"/>
</dbReference>
<organism evidence="7 8">
    <name type="scientific">Mesorhabditis belari</name>
    <dbReference type="NCBI Taxonomy" id="2138241"/>
    <lineage>
        <taxon>Eukaryota</taxon>
        <taxon>Metazoa</taxon>
        <taxon>Ecdysozoa</taxon>
        <taxon>Nematoda</taxon>
        <taxon>Chromadorea</taxon>
        <taxon>Rhabditida</taxon>
        <taxon>Rhabditina</taxon>
        <taxon>Rhabditomorpha</taxon>
        <taxon>Rhabditoidea</taxon>
        <taxon>Rhabditidae</taxon>
        <taxon>Mesorhabditinae</taxon>
        <taxon>Mesorhabditis</taxon>
    </lineage>
</organism>
<feature type="domain" description="USP" evidence="6">
    <location>
        <begin position="503"/>
        <end position="831"/>
    </location>
</feature>
<dbReference type="GO" id="GO:0006508">
    <property type="term" value="P:proteolysis"/>
    <property type="evidence" value="ECO:0007669"/>
    <property type="project" value="UniProtKB-KW"/>
</dbReference>
<dbReference type="AlphaFoldDB" id="A0AAF3EKY8"/>
<dbReference type="InterPro" id="IPR036873">
    <property type="entry name" value="Rhodanese-like_dom_sf"/>
</dbReference>
<dbReference type="InterPro" id="IPR050185">
    <property type="entry name" value="Ub_carboxyl-term_hydrolase"/>
</dbReference>
<evidence type="ECO:0000256" key="5">
    <source>
        <dbReference type="SAM" id="MobiDB-lite"/>
    </source>
</evidence>
<name>A0AAF3EKY8_9BILA</name>
<evidence type="ECO:0000313" key="7">
    <source>
        <dbReference type="Proteomes" id="UP000887575"/>
    </source>
</evidence>
<dbReference type="SUPFAM" id="SSF52821">
    <property type="entry name" value="Rhodanese/Cell cycle control phosphatase"/>
    <property type="match status" value="1"/>
</dbReference>
<dbReference type="SUPFAM" id="SSF54001">
    <property type="entry name" value="Cysteine proteinases"/>
    <property type="match status" value="1"/>
</dbReference>
<dbReference type="SUPFAM" id="SSF140856">
    <property type="entry name" value="USP8 N-terminal domain-like"/>
    <property type="match status" value="1"/>
</dbReference>
<dbReference type="InterPro" id="IPR015063">
    <property type="entry name" value="USP8_dimer"/>
</dbReference>
<dbReference type="PROSITE" id="PS00972">
    <property type="entry name" value="USP_1"/>
    <property type="match status" value="1"/>
</dbReference>
<dbReference type="InterPro" id="IPR001394">
    <property type="entry name" value="Peptidase_C19_UCH"/>
</dbReference>
<feature type="coiled-coil region" evidence="4">
    <location>
        <begin position="90"/>
        <end position="117"/>
    </location>
</feature>
<feature type="compositionally biased region" description="Basic and acidic residues" evidence="5">
    <location>
        <begin position="402"/>
        <end position="417"/>
    </location>
</feature>
<dbReference type="PANTHER" id="PTHR21646">
    <property type="entry name" value="UBIQUITIN CARBOXYL-TERMINAL HYDROLASE"/>
    <property type="match status" value="1"/>
</dbReference>
<keyword evidence="3" id="KW-0645">Protease</keyword>
<dbReference type="GO" id="GO:0016579">
    <property type="term" value="P:protein deubiquitination"/>
    <property type="evidence" value="ECO:0007669"/>
    <property type="project" value="InterPro"/>
</dbReference>
<keyword evidence="4" id="KW-0175">Coiled coil</keyword>
<comment type="similarity">
    <text evidence="2 3">Belongs to the peptidase C19 family.</text>
</comment>
<keyword evidence="7" id="KW-1185">Reference proteome</keyword>
<dbReference type="InterPro" id="IPR018200">
    <property type="entry name" value="USP_CS"/>
</dbReference>
<dbReference type="Gene3D" id="3.90.70.10">
    <property type="entry name" value="Cysteine proteinases"/>
    <property type="match status" value="1"/>
</dbReference>
<dbReference type="PANTHER" id="PTHR21646:SF91">
    <property type="entry name" value="USP DOMAIN-CONTAINING PROTEIN"/>
    <property type="match status" value="1"/>
</dbReference>
<dbReference type="InterPro" id="IPR028889">
    <property type="entry name" value="USP"/>
</dbReference>
<accession>A0AAF3EKY8</accession>
<dbReference type="GO" id="GO:0004843">
    <property type="term" value="F:cysteine-type deubiquitinase activity"/>
    <property type="evidence" value="ECO:0007669"/>
    <property type="project" value="UniProtKB-UniRule"/>
</dbReference>
<evidence type="ECO:0000256" key="2">
    <source>
        <dbReference type="ARBA" id="ARBA00009085"/>
    </source>
</evidence>
<dbReference type="Pfam" id="PF00443">
    <property type="entry name" value="UCH"/>
    <property type="match status" value="1"/>
</dbReference>
<evidence type="ECO:0000256" key="4">
    <source>
        <dbReference type="SAM" id="Coils"/>
    </source>
</evidence>
<keyword evidence="3" id="KW-0378">Hydrolase</keyword>
<dbReference type="Pfam" id="PF08969">
    <property type="entry name" value="USP8_dimer"/>
    <property type="match status" value="1"/>
</dbReference>
<keyword evidence="3" id="KW-0788">Thiol protease</keyword>
<reference evidence="8" key="1">
    <citation type="submission" date="2024-02" db="UniProtKB">
        <authorList>
            <consortium name="WormBaseParasite"/>
        </authorList>
    </citation>
    <scope>IDENTIFICATION</scope>
</reference>
<evidence type="ECO:0000256" key="3">
    <source>
        <dbReference type="RuleBase" id="RU366025"/>
    </source>
</evidence>
<dbReference type="Proteomes" id="UP000887575">
    <property type="component" value="Unassembled WGS sequence"/>
</dbReference>
<evidence type="ECO:0000256" key="1">
    <source>
        <dbReference type="ARBA" id="ARBA00000707"/>
    </source>
</evidence>
<feature type="region of interest" description="Disordered" evidence="5">
    <location>
        <begin position="399"/>
        <end position="473"/>
    </location>
</feature>
<dbReference type="CDD" id="cd02674">
    <property type="entry name" value="Peptidase_C19R"/>
    <property type="match status" value="1"/>
</dbReference>
<comment type="catalytic activity">
    <reaction evidence="1 3">
        <text>Thiol-dependent hydrolysis of ester, thioester, amide, peptide and isopeptide bonds formed by the C-terminal Gly of ubiquitin (a 76-residue protein attached to proteins as an intracellular targeting signal).</text>
        <dbReference type="EC" id="3.4.19.12"/>
    </reaction>
</comment>
<dbReference type="EC" id="3.4.19.12" evidence="3"/>
<dbReference type="Gene3D" id="1.20.58.80">
    <property type="entry name" value="Phosphotransferase system, lactose/cellobiose-type IIA subunit"/>
    <property type="match status" value="1"/>
</dbReference>
<sequence>MVVALQHADLTSLNKTIEFDKTTMEKLNKSNCDQCLDRIKILNTKAIEAQKEGNDENAYFFYMRTCEIAMLLSRKDRFKNMPPTKQKLAHEILRRSIENANQIQETLKNRYEAKEQERQANLVHKVTNETSHATAPIKQPSVSEFIKQTKISPRDLIRSLQNTEPAKSALIVDFREKRDSIIQYTRKNFITVVNVPASFIHKGLIFNNLCQQMPINDRTILCQLAKYDLIVLMEENDPLYGKNGDLEMGSKALILTEALYTYNPAYKPKHRPIVMEGGFRNWQRQYPVYTTEAVKEEELDPDSQAASFEIRIAKLQANYGIDFREAMGPVSYPSIPDLDSLLIDKPKEVPYRTATPSTISSGIDLPKVKYPPALDLNPRQSRRDVPQEIFDEQKPQLPALTRDNKPTFEIGDYRPIDKGIPQIDRSTKPAVPVLGGNRFEDRPPSAPITSVPCAPTTPQLDRTKKPTGPQRDPRMEGALIKAYQTTISRLEASGGRNENPGQVGLYNLGNTCFVSATLQCLFQTPFLNHFFCGANFLSCIGPHTKLNTGGLMAAVYSGLSDVVWGGRVKQIRPEYFLKVFSQINPYFSDGSQHDAQEFMINLLDALHEDTNRVAKPIPLDTNYTGGQKIVAESEDYIQRYKKYAESPISNIFDTHRVYELSCRTCERTSVTFEKWRMLSLEVRSRLEDCFGAHFCDERLEGEEMWECPSCKCKRSAIRKARIWSLPPVLIIHLMRFSMTDGGYVKNADPVYFERTLDVSPWLHPSSPQKKKRYVLYGVTNHRGSLNSGHYTAITQHRIDQSWVRYDDESATRVSTNAFDASAAFILFYKKEDV</sequence>
<evidence type="ECO:0000259" key="6">
    <source>
        <dbReference type="PROSITE" id="PS50235"/>
    </source>
</evidence>
<dbReference type="Gene3D" id="3.40.250.10">
    <property type="entry name" value="Rhodanese-like domain"/>
    <property type="match status" value="1"/>
</dbReference>
<dbReference type="PROSITE" id="PS00973">
    <property type="entry name" value="USP_2"/>
    <property type="match status" value="1"/>
</dbReference>
<protein>
    <recommendedName>
        <fullName evidence="3">Ubiquitin carboxyl-terminal hydrolase</fullName>
        <ecNumber evidence="3">3.4.19.12</ecNumber>
    </recommendedName>
</protein>